<dbReference type="EMBL" id="JACYWE010000001">
    <property type="protein sequence ID" value="MBD8505186.1"/>
    <property type="molecule type" value="Genomic_DNA"/>
</dbReference>
<gene>
    <name evidence="3" type="ORF">HT102_01605</name>
</gene>
<evidence type="ECO:0000313" key="4">
    <source>
        <dbReference type="Proteomes" id="UP000642993"/>
    </source>
</evidence>
<keyword evidence="1" id="KW-0812">Transmembrane</keyword>
<evidence type="ECO:0000256" key="2">
    <source>
        <dbReference type="SAM" id="SignalP"/>
    </source>
</evidence>
<dbReference type="RefSeq" id="WP_192037656.1">
    <property type="nucleotide sequence ID" value="NZ_JACYWE010000001.1"/>
</dbReference>
<keyword evidence="1" id="KW-1133">Transmembrane helix</keyword>
<keyword evidence="4" id="KW-1185">Reference proteome</keyword>
<dbReference type="Proteomes" id="UP000642993">
    <property type="component" value="Unassembled WGS sequence"/>
</dbReference>
<name>A0A927J9W6_9ACTN</name>
<keyword evidence="2" id="KW-0732">Signal</keyword>
<protein>
    <submittedName>
        <fullName evidence="3">Uncharacterized protein</fullName>
    </submittedName>
</protein>
<organism evidence="3 4">
    <name type="scientific">Lolliginicoccus lacisalsi</name>
    <dbReference type="NCBI Taxonomy" id="2742202"/>
    <lineage>
        <taxon>Bacteria</taxon>
        <taxon>Bacillati</taxon>
        <taxon>Actinomycetota</taxon>
        <taxon>Actinomycetes</taxon>
        <taxon>Mycobacteriales</taxon>
        <taxon>Hoyosellaceae</taxon>
        <taxon>Lolliginicoccus</taxon>
    </lineage>
</organism>
<dbReference type="AlphaFoldDB" id="A0A927J9W6"/>
<sequence>MFAILALVAIAVMTATVLAFAATGPKTYWRVSAVVLWAGIGVFIARATVLEDLDGLPFLLPIAMLLLIAGSIATYTRVIVSTLDTLERRSGPMGRRRW</sequence>
<accession>A0A927J9W6</accession>
<keyword evidence="1" id="KW-0472">Membrane</keyword>
<feature type="transmembrane region" description="Helical" evidence="1">
    <location>
        <begin position="31"/>
        <end position="49"/>
    </location>
</feature>
<feature type="chain" id="PRO_5037870749" evidence="2">
    <location>
        <begin position="22"/>
        <end position="98"/>
    </location>
</feature>
<feature type="signal peptide" evidence="2">
    <location>
        <begin position="1"/>
        <end position="21"/>
    </location>
</feature>
<reference evidence="3" key="1">
    <citation type="submission" date="2020-09" db="EMBL/GenBank/DDBJ databases">
        <title>Hoyosella lacisalsi sp. nov., a halotolerant actinobacterium isolated from soil of Lake Gudzhirganskoe.</title>
        <authorList>
            <person name="Yang Q."/>
            <person name="Guo P.Y."/>
            <person name="Liu S.W."/>
            <person name="Li F.N."/>
            <person name="Sun C.H."/>
        </authorList>
    </citation>
    <scope>NUCLEOTIDE SEQUENCE</scope>
    <source>
        <strain evidence="3">G463</strain>
    </source>
</reference>
<evidence type="ECO:0000313" key="3">
    <source>
        <dbReference type="EMBL" id="MBD8505186.1"/>
    </source>
</evidence>
<comment type="caution">
    <text evidence="3">The sequence shown here is derived from an EMBL/GenBank/DDBJ whole genome shotgun (WGS) entry which is preliminary data.</text>
</comment>
<feature type="transmembrane region" description="Helical" evidence="1">
    <location>
        <begin position="56"/>
        <end position="80"/>
    </location>
</feature>
<proteinExistence type="predicted"/>
<evidence type="ECO:0000256" key="1">
    <source>
        <dbReference type="SAM" id="Phobius"/>
    </source>
</evidence>